<evidence type="ECO:0000313" key="3">
    <source>
        <dbReference type="Proteomes" id="UP000436088"/>
    </source>
</evidence>
<organism evidence="2 3">
    <name type="scientific">Hibiscus syriacus</name>
    <name type="common">Rose of Sharon</name>
    <dbReference type="NCBI Taxonomy" id="106335"/>
    <lineage>
        <taxon>Eukaryota</taxon>
        <taxon>Viridiplantae</taxon>
        <taxon>Streptophyta</taxon>
        <taxon>Embryophyta</taxon>
        <taxon>Tracheophyta</taxon>
        <taxon>Spermatophyta</taxon>
        <taxon>Magnoliopsida</taxon>
        <taxon>eudicotyledons</taxon>
        <taxon>Gunneridae</taxon>
        <taxon>Pentapetalae</taxon>
        <taxon>rosids</taxon>
        <taxon>malvids</taxon>
        <taxon>Malvales</taxon>
        <taxon>Malvaceae</taxon>
        <taxon>Malvoideae</taxon>
        <taxon>Hibiscus</taxon>
    </lineage>
</organism>
<reference evidence="2" key="1">
    <citation type="submission" date="2019-09" db="EMBL/GenBank/DDBJ databases">
        <title>Draft genome information of white flower Hibiscus syriacus.</title>
        <authorList>
            <person name="Kim Y.-M."/>
        </authorList>
    </citation>
    <scope>NUCLEOTIDE SEQUENCE [LARGE SCALE GENOMIC DNA]</scope>
    <source>
        <strain evidence="2">YM2019G1</strain>
    </source>
</reference>
<feature type="region of interest" description="Disordered" evidence="1">
    <location>
        <begin position="100"/>
        <end position="120"/>
    </location>
</feature>
<proteinExistence type="predicted"/>
<sequence>MCALTPFPTPNWPVNSIGYQHNYIYESSGCLECFFQSPPPQEEIPLDSQSPPSFTQTSNFDPCMVKKLNHNASERDRRKKVNKQVERLVLKREELMLRVSKQGGGKRRDQEKQQMKSMPKGRCLSGSVAVSMNRVSDSEVSVQISGREVDNRSQLSVSEMLHYLEQQGFLLLNASSFESFGGFVFYNIHLQMESKTVCKVGSEEALSEKILALCDNREHLGL</sequence>
<dbReference type="Proteomes" id="UP000436088">
    <property type="component" value="Unassembled WGS sequence"/>
</dbReference>
<dbReference type="GO" id="GO:0000981">
    <property type="term" value="F:DNA-binding transcription factor activity, RNA polymerase II-specific"/>
    <property type="evidence" value="ECO:0007669"/>
    <property type="project" value="TreeGrafter"/>
</dbReference>
<comment type="caution">
    <text evidence="2">The sequence shown here is derived from an EMBL/GenBank/DDBJ whole genome shotgun (WGS) entry which is preliminary data.</text>
</comment>
<dbReference type="PANTHER" id="PTHR13935:SF161">
    <property type="entry name" value="TRANSCRIPTION FACTOR ORG2-LIKE"/>
    <property type="match status" value="1"/>
</dbReference>
<name>A0A6A3D686_HIBSY</name>
<dbReference type="InterPro" id="IPR015660">
    <property type="entry name" value="MASH1/Ascl1a-like"/>
</dbReference>
<keyword evidence="3" id="KW-1185">Reference proteome</keyword>
<evidence type="ECO:0000313" key="2">
    <source>
        <dbReference type="EMBL" id="KAE8734759.1"/>
    </source>
</evidence>
<accession>A0A6A3D686</accession>
<evidence type="ECO:0000256" key="1">
    <source>
        <dbReference type="SAM" id="MobiDB-lite"/>
    </source>
</evidence>
<dbReference type="EMBL" id="VEPZ02000060">
    <property type="protein sequence ID" value="KAE8734759.1"/>
    <property type="molecule type" value="Genomic_DNA"/>
</dbReference>
<dbReference type="PANTHER" id="PTHR13935">
    <property type="entry name" value="ACHAETE-SCUTE TRANSCRIPTION FACTOR-RELATED"/>
    <property type="match status" value="1"/>
</dbReference>
<dbReference type="GO" id="GO:0090575">
    <property type="term" value="C:RNA polymerase II transcription regulator complex"/>
    <property type="evidence" value="ECO:0007669"/>
    <property type="project" value="TreeGrafter"/>
</dbReference>
<dbReference type="AlphaFoldDB" id="A0A6A3D686"/>
<gene>
    <name evidence="2" type="ORF">F3Y22_tig00000715pilonHSYRG00134</name>
</gene>
<dbReference type="GO" id="GO:0000977">
    <property type="term" value="F:RNA polymerase II transcription regulatory region sequence-specific DNA binding"/>
    <property type="evidence" value="ECO:0007669"/>
    <property type="project" value="TreeGrafter"/>
</dbReference>
<feature type="compositionally biased region" description="Polar residues" evidence="1">
    <location>
        <begin position="47"/>
        <end position="60"/>
    </location>
</feature>
<feature type="region of interest" description="Disordered" evidence="1">
    <location>
        <begin position="41"/>
        <end position="60"/>
    </location>
</feature>
<protein>
    <submittedName>
        <fullName evidence="2">Pentatricopeptide repeat-containing protein</fullName>
    </submittedName>
</protein>